<evidence type="ECO:0000256" key="1">
    <source>
        <dbReference type="ARBA" id="ARBA00023015"/>
    </source>
</evidence>
<dbReference type="RefSeq" id="WP_110552038.1">
    <property type="nucleotide sequence ID" value="NZ_JACIBU010000001.1"/>
</dbReference>
<gene>
    <name evidence="7" type="ORF">DMO24_09385</name>
    <name evidence="6" type="ORF">FHX36_001876</name>
</gene>
<protein>
    <submittedName>
        <fullName evidence="6">AcrR family transcriptional regulator</fullName>
    </submittedName>
    <submittedName>
        <fullName evidence="7">TetR family transcriptional regulator</fullName>
    </submittedName>
</protein>
<dbReference type="InterPro" id="IPR036271">
    <property type="entry name" value="Tet_transcr_reg_TetR-rel_C_sf"/>
</dbReference>
<feature type="domain" description="HTH tetR-type" evidence="5">
    <location>
        <begin position="7"/>
        <end position="67"/>
    </location>
</feature>
<evidence type="ECO:0000313" key="9">
    <source>
        <dbReference type="Proteomes" id="UP000580718"/>
    </source>
</evidence>
<keyword evidence="3" id="KW-0804">Transcription</keyword>
<dbReference type="InterPro" id="IPR041583">
    <property type="entry name" value="TetR_C_31"/>
</dbReference>
<dbReference type="InterPro" id="IPR050109">
    <property type="entry name" value="HTH-type_TetR-like_transc_reg"/>
</dbReference>
<evidence type="ECO:0000313" key="6">
    <source>
        <dbReference type="EMBL" id="MBB3676141.1"/>
    </source>
</evidence>
<reference evidence="6 9" key="2">
    <citation type="submission" date="2020-08" db="EMBL/GenBank/DDBJ databases">
        <title>Sequencing the genomes of 1000 actinobacteria strains.</title>
        <authorList>
            <person name="Klenk H.-P."/>
        </authorList>
    </citation>
    <scope>NUCLEOTIDE SEQUENCE [LARGE SCALE GENOMIC DNA]</scope>
    <source>
        <strain evidence="6 9">DSM 16678</strain>
    </source>
</reference>
<accession>A0A323VA14</accession>
<evidence type="ECO:0000259" key="5">
    <source>
        <dbReference type="PROSITE" id="PS50977"/>
    </source>
</evidence>
<dbReference type="PANTHER" id="PTHR30055">
    <property type="entry name" value="HTH-TYPE TRANSCRIPTIONAL REGULATOR RUTR"/>
    <property type="match status" value="1"/>
</dbReference>
<evidence type="ECO:0000313" key="7">
    <source>
        <dbReference type="EMBL" id="PZA21614.1"/>
    </source>
</evidence>
<organism evidence="7 8">
    <name type="scientific">Modestobacter versicolor</name>
    <dbReference type="NCBI Taxonomy" id="429133"/>
    <lineage>
        <taxon>Bacteria</taxon>
        <taxon>Bacillati</taxon>
        <taxon>Actinomycetota</taxon>
        <taxon>Actinomycetes</taxon>
        <taxon>Geodermatophilales</taxon>
        <taxon>Geodermatophilaceae</taxon>
        <taxon>Modestobacter</taxon>
    </lineage>
</organism>
<keyword evidence="1" id="KW-0805">Transcription regulation</keyword>
<dbReference type="Gene3D" id="1.10.357.10">
    <property type="entry name" value="Tetracycline Repressor, domain 2"/>
    <property type="match status" value="1"/>
</dbReference>
<dbReference type="InterPro" id="IPR009057">
    <property type="entry name" value="Homeodomain-like_sf"/>
</dbReference>
<dbReference type="Proteomes" id="UP000247602">
    <property type="component" value="Unassembled WGS sequence"/>
</dbReference>
<dbReference type="InterPro" id="IPR001647">
    <property type="entry name" value="HTH_TetR"/>
</dbReference>
<dbReference type="EMBL" id="JACIBU010000001">
    <property type="protein sequence ID" value="MBB3676141.1"/>
    <property type="molecule type" value="Genomic_DNA"/>
</dbReference>
<dbReference type="PANTHER" id="PTHR30055:SF234">
    <property type="entry name" value="HTH-TYPE TRANSCRIPTIONAL REGULATOR BETI"/>
    <property type="match status" value="1"/>
</dbReference>
<proteinExistence type="predicted"/>
<dbReference type="GO" id="GO:0003700">
    <property type="term" value="F:DNA-binding transcription factor activity"/>
    <property type="evidence" value="ECO:0007669"/>
    <property type="project" value="TreeGrafter"/>
</dbReference>
<dbReference type="OrthoDB" id="5242433at2"/>
<dbReference type="PRINTS" id="PR00455">
    <property type="entry name" value="HTHTETR"/>
</dbReference>
<evidence type="ECO:0000256" key="4">
    <source>
        <dbReference type="PROSITE-ProRule" id="PRU00335"/>
    </source>
</evidence>
<dbReference type="EMBL" id="QKNV01000077">
    <property type="protein sequence ID" value="PZA21614.1"/>
    <property type="molecule type" value="Genomic_DNA"/>
</dbReference>
<sequence length="200" mass="21581">MPRLPAEARRAALIEAALRVMARDGLAAGTTRAIVAEAGMSLASFHYAFASRDELLRELVHRVVGHELSAATADLPPGAGPADCLRAAAAGYLEHLEREPGAEQLMVELAMHSLRDPALQPLARQQYRAYTAAATRLLEEVATATGTSWRRPVPELARLLVTLIDGATTTWLVDRDTEATRAVLDAAVELFVAQHAELTR</sequence>
<evidence type="ECO:0000256" key="2">
    <source>
        <dbReference type="ARBA" id="ARBA00023125"/>
    </source>
</evidence>
<dbReference type="Pfam" id="PF00440">
    <property type="entry name" value="TetR_N"/>
    <property type="match status" value="1"/>
</dbReference>
<dbReference type="Proteomes" id="UP000580718">
    <property type="component" value="Unassembled WGS sequence"/>
</dbReference>
<comment type="caution">
    <text evidence="7">The sequence shown here is derived from an EMBL/GenBank/DDBJ whole genome shotgun (WGS) entry which is preliminary data.</text>
</comment>
<reference evidence="7 8" key="1">
    <citation type="submission" date="2018-06" db="EMBL/GenBank/DDBJ databases">
        <title>Draft genome sequence of Modestobacter versicolor CP153-2.</title>
        <authorList>
            <person name="Gundlapally S.R."/>
        </authorList>
    </citation>
    <scope>NUCLEOTIDE SEQUENCE [LARGE SCALE GENOMIC DNA]</scope>
    <source>
        <strain evidence="7 8">CP153-2</strain>
    </source>
</reference>
<dbReference type="Pfam" id="PF17940">
    <property type="entry name" value="TetR_C_31"/>
    <property type="match status" value="1"/>
</dbReference>
<dbReference type="SUPFAM" id="SSF46689">
    <property type="entry name" value="Homeodomain-like"/>
    <property type="match status" value="1"/>
</dbReference>
<name>A0A323VA14_9ACTN</name>
<dbReference type="GO" id="GO:0000976">
    <property type="term" value="F:transcription cis-regulatory region binding"/>
    <property type="evidence" value="ECO:0007669"/>
    <property type="project" value="TreeGrafter"/>
</dbReference>
<dbReference type="AlphaFoldDB" id="A0A323VA14"/>
<evidence type="ECO:0000256" key="3">
    <source>
        <dbReference type="ARBA" id="ARBA00023163"/>
    </source>
</evidence>
<dbReference type="SUPFAM" id="SSF48498">
    <property type="entry name" value="Tetracyclin repressor-like, C-terminal domain"/>
    <property type="match status" value="1"/>
</dbReference>
<keyword evidence="2 4" id="KW-0238">DNA-binding</keyword>
<dbReference type="PROSITE" id="PS50977">
    <property type="entry name" value="HTH_TETR_2"/>
    <property type="match status" value="1"/>
</dbReference>
<keyword evidence="8" id="KW-1185">Reference proteome</keyword>
<evidence type="ECO:0000313" key="8">
    <source>
        <dbReference type="Proteomes" id="UP000247602"/>
    </source>
</evidence>
<feature type="DNA-binding region" description="H-T-H motif" evidence="4">
    <location>
        <begin position="30"/>
        <end position="49"/>
    </location>
</feature>